<dbReference type="Pfam" id="PF02515">
    <property type="entry name" value="CoA_transf_3"/>
    <property type="match status" value="1"/>
</dbReference>
<comment type="caution">
    <text evidence="2">The sequence shown here is derived from an EMBL/GenBank/DDBJ whole genome shotgun (WGS) entry which is preliminary data.</text>
</comment>
<dbReference type="SUPFAM" id="SSF89796">
    <property type="entry name" value="CoA-transferase family III (CaiB/BaiF)"/>
    <property type="match status" value="1"/>
</dbReference>
<dbReference type="InterPro" id="IPR003673">
    <property type="entry name" value="CoA-Trfase_fam_III"/>
</dbReference>
<sequence>MVKILKGVRVVELGTYITGPACGMHLADLGADVIKVERPGTGDPFRAFKGGLYSPHYQTYNRNKRSIALDTKQDDDLEVFHGLIASADIFIQNFRPGVAERLGAGEEELRKINPKLVYCAISGLGASGPAKDRPVYDSVAQAASGYLRLLTPPENPRVIGPAIADAVTGQYAAMACIAALFEREKRGEGRRIDISMLEAMCHFNLDSFTHYYSVGEVMGPLSRPTVSQSYTFECADGKWIAFHLSSPEKFWDGLLAATGQEQLNDDPRFNERLQRIEHQDELIAHFTPVFAGKTRDEWCDLLRENEVPHSPAYDSSEALEDPQAQHLGIKVSAPSAEIGTFTTVRPPYNFDGAAETDVLAPPQLDEHGAEIRAEIAKRKAG</sequence>
<reference evidence="2 3" key="1">
    <citation type="journal article" date="2015" name="Antonie Van Leeuwenhoek">
        <title>Pseudooceanicola atlanticus gen. nov. sp. nov., isolated from surface seawater of the Atlantic Ocean and reclassification of Oceanicola batsensis, Oceanicola marinus, Oceanicola nitratireducens, Oceanicola nanhaiensis, Oceanicola antarcticus and Oceanicola flagellatus, as Pseudooceanicola batsensis comb. nov., Pseudooceanicola marinus comb. nov., Pseudooceanicola nitratireducens comb. nov., Pseudooceanicola nanhaiensis comb. nov., Pseudooceanicola antarcticus comb. nov., and Pseudooceanicola flagellatus comb. nov.</title>
        <authorList>
            <person name="Lai Q."/>
            <person name="Li G."/>
            <person name="Liu X."/>
            <person name="Du Y."/>
            <person name="Sun F."/>
            <person name="Shao Z."/>
        </authorList>
    </citation>
    <scope>NUCLEOTIDE SEQUENCE [LARGE SCALE GENOMIC DNA]</scope>
    <source>
        <strain evidence="2 3">22II-s11g</strain>
    </source>
</reference>
<dbReference type="AlphaFoldDB" id="A0A0A0EGL2"/>
<proteinExistence type="predicted"/>
<evidence type="ECO:0000256" key="1">
    <source>
        <dbReference type="ARBA" id="ARBA00022679"/>
    </source>
</evidence>
<dbReference type="EMBL" id="AQQX01000003">
    <property type="protein sequence ID" value="KGM49248.1"/>
    <property type="molecule type" value="Genomic_DNA"/>
</dbReference>
<evidence type="ECO:0000313" key="3">
    <source>
        <dbReference type="Proteomes" id="UP000030004"/>
    </source>
</evidence>
<dbReference type="Gene3D" id="3.30.1540.10">
    <property type="entry name" value="formyl-coa transferase, domain 3"/>
    <property type="match status" value="1"/>
</dbReference>
<gene>
    <name evidence="2" type="ORF">ATO9_11330</name>
</gene>
<dbReference type="GO" id="GO:0008410">
    <property type="term" value="F:CoA-transferase activity"/>
    <property type="evidence" value="ECO:0007669"/>
    <property type="project" value="TreeGrafter"/>
</dbReference>
<keyword evidence="1" id="KW-0808">Transferase</keyword>
<name>A0A0A0EGL2_9RHOB</name>
<dbReference type="Proteomes" id="UP000030004">
    <property type="component" value="Unassembled WGS sequence"/>
</dbReference>
<dbReference type="InterPro" id="IPR050483">
    <property type="entry name" value="CoA-transferase_III_domain"/>
</dbReference>
<dbReference type="Gene3D" id="3.40.50.10540">
    <property type="entry name" value="Crotonobetainyl-coa:carnitine coa-transferase, domain 1"/>
    <property type="match status" value="1"/>
</dbReference>
<dbReference type="eggNOG" id="COG1804">
    <property type="taxonomic scope" value="Bacteria"/>
</dbReference>
<dbReference type="PANTHER" id="PTHR48207">
    <property type="entry name" value="SUCCINATE--HYDROXYMETHYLGLUTARATE COA-TRANSFERASE"/>
    <property type="match status" value="1"/>
</dbReference>
<organism evidence="2 3">
    <name type="scientific">Pseudooceanicola atlanticus</name>
    <dbReference type="NCBI Taxonomy" id="1461694"/>
    <lineage>
        <taxon>Bacteria</taxon>
        <taxon>Pseudomonadati</taxon>
        <taxon>Pseudomonadota</taxon>
        <taxon>Alphaproteobacteria</taxon>
        <taxon>Rhodobacterales</taxon>
        <taxon>Paracoccaceae</taxon>
        <taxon>Pseudooceanicola</taxon>
    </lineage>
</organism>
<dbReference type="STRING" id="1461694.ATO9_11330"/>
<dbReference type="InterPro" id="IPR023606">
    <property type="entry name" value="CoA-Trfase_III_dom_1_sf"/>
</dbReference>
<keyword evidence="3" id="KW-1185">Reference proteome</keyword>
<dbReference type="PANTHER" id="PTHR48207:SF3">
    <property type="entry name" value="SUCCINATE--HYDROXYMETHYLGLUTARATE COA-TRANSFERASE"/>
    <property type="match status" value="1"/>
</dbReference>
<dbReference type="OrthoDB" id="7208981at2"/>
<evidence type="ECO:0000313" key="2">
    <source>
        <dbReference type="EMBL" id="KGM49248.1"/>
    </source>
</evidence>
<protein>
    <submittedName>
        <fullName evidence="2">Carnitine dehydratase</fullName>
    </submittedName>
</protein>
<dbReference type="RefSeq" id="WP_043748451.1">
    <property type="nucleotide sequence ID" value="NZ_AQQX01000003.1"/>
</dbReference>
<dbReference type="InterPro" id="IPR044855">
    <property type="entry name" value="CoA-Trfase_III_dom3_sf"/>
</dbReference>
<accession>A0A0A0EGL2</accession>